<sequence length="535" mass="57387">MGLNALNLAAAFTKASSALSLRFSKAIPSKPERRQSAMRPALLLLAIGAAPALANTTQAAIDSAVNRAQAGPANLGNASQGIALFGKPLNDLLPDWYLAARPNTSQTGVIVMDMGTGRLLVADNSERTMLPASVQKLFLATAATQSLGNDFRFNTRLYSKGARKSHLDTLYLEMEGSPLLSSQDLQALFRSVKALGVTKVDELVLISDDNEAPQARGWVWDDLGFCYAAPVSNLTLDKNCVSGSLAPTKDGKAVKLILSNDAGIKVDNRIVYRPELAYKDCKPELTALGGNEFRLWGCYSGKDPLPLAFAISDTHEWMSIKAPRLGKAAGIDVGKVRVKPSLPKDVSLLASHSSAPLPVLVKELLKESDNLIADSLLKRLGQKHYGKADFYHGAKAMKDILGAEGIDLSRAVLLDGSGLSRYNLINPRQLMNLLLYIHNTPSLHGLIESMPVSGLDGTLAYRRFFNREPLKGKVVAKTGSMGGVANLAGFINGSKTTYGFVILENGLVDSRDENGRKNGPVFSAEVLKALLQAHP</sequence>
<dbReference type="InterPro" id="IPR012338">
    <property type="entry name" value="Beta-lactam/transpept-like"/>
</dbReference>
<dbReference type="PANTHER" id="PTHR30023:SF0">
    <property type="entry name" value="PENICILLIN-SENSITIVE CARBOXYPEPTIDASE A"/>
    <property type="match status" value="1"/>
</dbReference>
<gene>
    <name evidence="3" type="primary">dacB</name>
    <name evidence="3" type="ORF">KJI95_13255</name>
</gene>
<dbReference type="NCBIfam" id="TIGR00666">
    <property type="entry name" value="PBP4"/>
    <property type="match status" value="1"/>
</dbReference>
<evidence type="ECO:0000313" key="3">
    <source>
        <dbReference type="EMBL" id="MBT1445484.1"/>
    </source>
</evidence>
<keyword evidence="3" id="KW-0121">Carboxypeptidase</keyword>
<dbReference type="EMBL" id="JAHEPS010000005">
    <property type="protein sequence ID" value="MBT1445484.1"/>
    <property type="molecule type" value="Genomic_DNA"/>
</dbReference>
<keyword evidence="2 3" id="KW-0378">Hydrolase</keyword>
<dbReference type="Proteomes" id="UP001195903">
    <property type="component" value="Unassembled WGS sequence"/>
</dbReference>
<dbReference type="GO" id="GO:0009002">
    <property type="term" value="F:serine-type D-Ala-D-Ala carboxypeptidase activity"/>
    <property type="evidence" value="ECO:0007669"/>
    <property type="project" value="UniProtKB-EC"/>
</dbReference>
<dbReference type="Pfam" id="PF02113">
    <property type="entry name" value="Peptidase_S13"/>
    <property type="match status" value="1"/>
</dbReference>
<evidence type="ECO:0000256" key="1">
    <source>
        <dbReference type="ARBA" id="ARBA00006096"/>
    </source>
</evidence>
<dbReference type="SUPFAM" id="SSF56601">
    <property type="entry name" value="beta-lactamase/transpeptidase-like"/>
    <property type="match status" value="1"/>
</dbReference>
<accession>A0ABS5V4U8</accession>
<dbReference type="PRINTS" id="PR00922">
    <property type="entry name" value="DADACBPTASE3"/>
</dbReference>
<dbReference type="PANTHER" id="PTHR30023">
    <property type="entry name" value="D-ALANYL-D-ALANINE CARBOXYPEPTIDASE"/>
    <property type="match status" value="1"/>
</dbReference>
<proteinExistence type="inferred from homology"/>
<dbReference type="InterPro" id="IPR000667">
    <property type="entry name" value="Peptidase_S13"/>
</dbReference>
<dbReference type="Gene3D" id="3.40.710.10">
    <property type="entry name" value="DD-peptidase/beta-lactamase superfamily"/>
    <property type="match status" value="2"/>
</dbReference>
<comment type="similarity">
    <text evidence="1">Belongs to the peptidase S13 family.</text>
</comment>
<name>A0ABS5V4U8_9GAMM</name>
<keyword evidence="4" id="KW-1185">Reference proteome</keyword>
<protein>
    <submittedName>
        <fullName evidence="3">D-alanyl-D-alanine carboxypeptidase/D-alanyl-D-alanine-endopeptidase</fullName>
        <ecNumber evidence="3">3.4.16.4</ecNumber>
    </submittedName>
</protein>
<dbReference type="RefSeq" id="WP_214507687.1">
    <property type="nucleotide sequence ID" value="NZ_JAHEPS010000005.1"/>
</dbReference>
<organism evidence="3 4">
    <name type="scientific">Shewanella jiangmenensis</name>
    <dbReference type="NCBI Taxonomy" id="2837387"/>
    <lineage>
        <taxon>Bacteria</taxon>
        <taxon>Pseudomonadati</taxon>
        <taxon>Pseudomonadota</taxon>
        <taxon>Gammaproteobacteria</taxon>
        <taxon>Alteromonadales</taxon>
        <taxon>Shewanellaceae</taxon>
        <taxon>Shewanella</taxon>
    </lineage>
</organism>
<keyword evidence="3" id="KW-0645">Protease</keyword>
<evidence type="ECO:0000256" key="2">
    <source>
        <dbReference type="ARBA" id="ARBA00022801"/>
    </source>
</evidence>
<dbReference type="Gene3D" id="3.50.80.20">
    <property type="entry name" value="D-Ala-D-Ala carboxypeptidase C, peptidase S13"/>
    <property type="match status" value="1"/>
</dbReference>
<comment type="caution">
    <text evidence="3">The sequence shown here is derived from an EMBL/GenBank/DDBJ whole genome shotgun (WGS) entry which is preliminary data.</text>
</comment>
<dbReference type="EC" id="3.4.16.4" evidence="3"/>
<evidence type="ECO:0000313" key="4">
    <source>
        <dbReference type="Proteomes" id="UP001195903"/>
    </source>
</evidence>
<reference evidence="3 4" key="1">
    <citation type="submission" date="2021-05" db="EMBL/GenBank/DDBJ databases">
        <title>Shewanella sp. JM162201.</title>
        <authorList>
            <person name="Xu S."/>
            <person name="Li A."/>
        </authorList>
    </citation>
    <scope>NUCLEOTIDE SEQUENCE [LARGE SCALE GENOMIC DNA]</scope>
    <source>
        <strain evidence="3 4">JM162201</strain>
    </source>
</reference>